<reference evidence="3" key="1">
    <citation type="submission" date="2019-08" db="EMBL/GenBank/DDBJ databases">
        <title>Reference gene set and small RNA set construction with multiple tissues from Davidia involucrata Baill.</title>
        <authorList>
            <person name="Yang H."/>
            <person name="Zhou C."/>
            <person name="Li G."/>
            <person name="Wang J."/>
            <person name="Gao P."/>
            <person name="Wang M."/>
            <person name="Wang R."/>
            <person name="Zhao Y."/>
        </authorList>
    </citation>
    <scope>NUCLEOTIDE SEQUENCE</scope>
    <source>
        <tissue evidence="3">Mixed with DoveR01_LX</tissue>
    </source>
</reference>
<dbReference type="EMBL" id="GHES01004715">
    <property type="protein sequence ID" value="MPA35274.1"/>
    <property type="molecule type" value="Transcribed_RNA"/>
</dbReference>
<evidence type="ECO:0000256" key="2">
    <source>
        <dbReference type="ARBA" id="ARBA00022801"/>
    </source>
</evidence>
<evidence type="ECO:0000256" key="1">
    <source>
        <dbReference type="ARBA" id="ARBA00008668"/>
    </source>
</evidence>
<dbReference type="InterPro" id="IPR001087">
    <property type="entry name" value="GDSL"/>
</dbReference>
<dbReference type="GO" id="GO:0016788">
    <property type="term" value="F:hydrolase activity, acting on ester bonds"/>
    <property type="evidence" value="ECO:0007669"/>
    <property type="project" value="InterPro"/>
</dbReference>
<dbReference type="FunFam" id="3.40.50.1110:FF:000002">
    <property type="entry name" value="isoamyl acetate-hydrolyzing esterase 1 homolog"/>
    <property type="match status" value="1"/>
</dbReference>
<proteinExistence type="inferred from homology"/>
<dbReference type="PANTHER" id="PTHR14209:SF19">
    <property type="entry name" value="ISOAMYL ACETATE-HYDROLYZING ESTERASE 1 HOMOLOG"/>
    <property type="match status" value="1"/>
</dbReference>
<organism evidence="3">
    <name type="scientific">Davidia involucrata</name>
    <name type="common">Dove tree</name>
    <dbReference type="NCBI Taxonomy" id="16924"/>
    <lineage>
        <taxon>Eukaryota</taxon>
        <taxon>Viridiplantae</taxon>
        <taxon>Streptophyta</taxon>
        <taxon>Embryophyta</taxon>
        <taxon>Tracheophyta</taxon>
        <taxon>Spermatophyta</taxon>
        <taxon>Magnoliopsida</taxon>
        <taxon>eudicotyledons</taxon>
        <taxon>Gunneridae</taxon>
        <taxon>Pentapetalae</taxon>
        <taxon>asterids</taxon>
        <taxon>Cornales</taxon>
        <taxon>Nyssaceae</taxon>
        <taxon>Davidia</taxon>
    </lineage>
</organism>
<dbReference type="AlphaFoldDB" id="A0A5B6YTS4"/>
<keyword evidence="2" id="KW-0378">Hydrolase</keyword>
<dbReference type="InterPro" id="IPR036514">
    <property type="entry name" value="SGNH_hydro_sf"/>
</dbReference>
<dbReference type="InterPro" id="IPR045136">
    <property type="entry name" value="Iah1-like"/>
</dbReference>
<protein>
    <recommendedName>
        <fullName evidence="4">SGNH hydrolase-type esterase domain-containing protein</fullName>
    </recommendedName>
</protein>
<comment type="similarity">
    <text evidence="1">Belongs to the 'GDSL' lipolytic enzyme family.</text>
</comment>
<dbReference type="Pfam" id="PF00657">
    <property type="entry name" value="Lipase_GDSL"/>
    <property type="match status" value="1"/>
</dbReference>
<gene>
    <name evidence="3" type="ORF">Din_004715</name>
</gene>
<evidence type="ECO:0008006" key="4">
    <source>
        <dbReference type="Google" id="ProtNLM"/>
    </source>
</evidence>
<accession>A0A5B6YTS4</accession>
<sequence>MRPQIFLFGDSITEESFGDGGWGASLAHHFSRTVDVVLRGYSGYNTRWALRVADRVFPPETVVGSGGAPLAITVFFGANDACLPDRCSAFQHVPVDEYKQNLHAIVGFLKKRWPATQVILITPPPIDEVGRLLHPFVENTLGLPERTNEAAGAYAKACVAVAGECGIPVVDLWTRMQQFPEWQKAFLSDGLHLTQGGNRIVFEEVIRKLIEIGLSLETLPVDLPLIAEIDPNEPLKAFQK</sequence>
<evidence type="ECO:0000313" key="3">
    <source>
        <dbReference type="EMBL" id="MPA35274.1"/>
    </source>
</evidence>
<dbReference type="PANTHER" id="PTHR14209">
    <property type="entry name" value="ISOAMYL ACETATE-HYDROLYZING ESTERASE 1"/>
    <property type="match status" value="1"/>
</dbReference>
<dbReference type="Gene3D" id="3.40.50.1110">
    <property type="entry name" value="SGNH hydrolase"/>
    <property type="match status" value="1"/>
</dbReference>
<dbReference type="CDD" id="cd01838">
    <property type="entry name" value="Isoamyl_acetate_hydrolase_like"/>
    <property type="match status" value="1"/>
</dbReference>
<name>A0A5B6YTS4_DAVIN</name>
<dbReference type="SUPFAM" id="SSF52266">
    <property type="entry name" value="SGNH hydrolase"/>
    <property type="match status" value="1"/>
</dbReference>